<dbReference type="EMBL" id="VLTN01000045">
    <property type="protein sequence ID" value="KAA0149256.1"/>
    <property type="molecule type" value="Genomic_DNA"/>
</dbReference>
<evidence type="ECO:0000313" key="5">
    <source>
        <dbReference type="EMBL" id="KAA0164648.1"/>
    </source>
</evidence>
<keyword evidence="2" id="KW-0378">Hydrolase</keyword>
<dbReference type="InterPro" id="IPR001563">
    <property type="entry name" value="Peptidase_S10"/>
</dbReference>
<keyword evidence="2" id="KW-0645">Protease</keyword>
<dbReference type="Proteomes" id="UP000322899">
    <property type="component" value="Unassembled WGS sequence"/>
</dbReference>
<feature type="signal peptide" evidence="2">
    <location>
        <begin position="1"/>
        <end position="16"/>
    </location>
</feature>
<evidence type="ECO:0000313" key="3">
    <source>
        <dbReference type="EMBL" id="KAA0149256.1"/>
    </source>
</evidence>
<keyword evidence="8" id="KW-1185">Reference proteome</keyword>
<dbReference type="Proteomes" id="UP000323011">
    <property type="component" value="Unassembled WGS sequence"/>
</dbReference>
<evidence type="ECO:0000313" key="7">
    <source>
        <dbReference type="Proteomes" id="UP000322899"/>
    </source>
</evidence>
<evidence type="ECO:0000313" key="9">
    <source>
        <dbReference type="Proteomes" id="UP000324907"/>
    </source>
</evidence>
<keyword evidence="2" id="KW-0121">Carboxypeptidase</keyword>
<gene>
    <name evidence="6" type="ORF">FNF27_05606</name>
    <name evidence="5" type="ORF">FNF28_03709</name>
    <name evidence="3" type="ORF">FNF29_06143</name>
    <name evidence="4" type="ORF">FNF31_05668</name>
</gene>
<comment type="caution">
    <text evidence="5">The sequence shown here is derived from an EMBL/GenBank/DDBJ whole genome shotgun (WGS) entry which is preliminary data.</text>
</comment>
<dbReference type="EMBL" id="VLTL01000053">
    <property type="protein sequence ID" value="KAA0164648.1"/>
    <property type="molecule type" value="Genomic_DNA"/>
</dbReference>
<name>A0A5A8DHA8_CAFRO</name>
<sequence length="522" mass="56205">MLALAAVLGLAALAAAAPTADEITSLPGWDGPLPARMWSGYVTIGNGKKHVHYWYTEAHTSPETKPVVLWSNGGPGSSSLIGMLTELGTFQLDSRSIAASNTSLPKLIANPTTWAKIGNMVYFEHPTPVGFSYCDDAEACTHDDQGAADDLYACIDAFFTVKFPELQGRPFFLTGESYAGIYLPMTALVIQQKADPKVINLQGVAHGDGCIGNEVGTCSNEGPGILAKFLHGQSFISTELYDSIERQCVNYDAPSAVCEQLLSQMTAEAGDYFIYMIDSTCPSDHSVGGRRASQGVIKSARDALVRDPVSGGIRLRDFVSAFNAKHATDGAGRRMWSSDMRTSDDTHTVLRNVRQRLGASAGVAGVQAAAEAKQGTSAWYCDADGAMAAWLNDPRVQKAIHVRTDVPNFAFNYTRSEPNLLPRYSDLANAYRMLIYSGNADGCVPTPGSEQWTAGLGFPKVDSWRPWLANINGANQAGGFVTTYKPNNFAFATLTLSGHMAPQFVGEAAYALMDRFINNKPY</sequence>
<dbReference type="Proteomes" id="UP000325113">
    <property type="component" value="Unassembled WGS sequence"/>
</dbReference>
<comment type="similarity">
    <text evidence="1 2">Belongs to the peptidase S10 family.</text>
</comment>
<dbReference type="PRINTS" id="PR00724">
    <property type="entry name" value="CRBOXYPTASEC"/>
</dbReference>
<dbReference type="Gene3D" id="3.40.50.1820">
    <property type="entry name" value="alpha/beta hydrolase"/>
    <property type="match status" value="1"/>
</dbReference>
<evidence type="ECO:0000313" key="10">
    <source>
        <dbReference type="Proteomes" id="UP000325113"/>
    </source>
</evidence>
<dbReference type="PANTHER" id="PTHR11802:SF201">
    <property type="entry name" value="CARBOXYPEPTIDASE"/>
    <property type="match status" value="1"/>
</dbReference>
<dbReference type="Proteomes" id="UP000324907">
    <property type="component" value="Unassembled WGS sequence"/>
</dbReference>
<dbReference type="EMBL" id="VLTO01000040">
    <property type="protein sequence ID" value="KAA0172969.1"/>
    <property type="molecule type" value="Genomic_DNA"/>
</dbReference>
<dbReference type="InterPro" id="IPR018202">
    <property type="entry name" value="Ser_caboxypep_ser_AS"/>
</dbReference>
<keyword evidence="2" id="KW-0732">Signal</keyword>
<dbReference type="AlphaFoldDB" id="A0A5A8DHA8"/>
<reference evidence="7 8" key="1">
    <citation type="submission" date="2019-07" db="EMBL/GenBank/DDBJ databases">
        <title>Genomes of Cafeteria roenbergensis.</title>
        <authorList>
            <person name="Fischer M.G."/>
            <person name="Hackl T."/>
            <person name="Roman M."/>
        </authorList>
    </citation>
    <scope>NUCLEOTIDE SEQUENCE [LARGE SCALE GENOMIC DNA]</scope>
    <source>
        <strain evidence="3 8">BVI</strain>
        <strain evidence="4 10">Cflag</strain>
        <strain evidence="6 7">E4-10P</strain>
        <strain evidence="5 9">RCC970-E3</strain>
    </source>
</reference>
<dbReference type="EC" id="3.4.16.-" evidence="2"/>
<evidence type="ECO:0000256" key="1">
    <source>
        <dbReference type="ARBA" id="ARBA00009431"/>
    </source>
</evidence>
<dbReference type="Gene3D" id="3.40.50.12670">
    <property type="match status" value="1"/>
</dbReference>
<dbReference type="GO" id="GO:0006508">
    <property type="term" value="P:proteolysis"/>
    <property type="evidence" value="ECO:0007669"/>
    <property type="project" value="UniProtKB-KW"/>
</dbReference>
<organism evidence="5 9">
    <name type="scientific">Cafeteria roenbergensis</name>
    <name type="common">Marine flagellate</name>
    <dbReference type="NCBI Taxonomy" id="33653"/>
    <lineage>
        <taxon>Eukaryota</taxon>
        <taxon>Sar</taxon>
        <taxon>Stramenopiles</taxon>
        <taxon>Bigyra</taxon>
        <taxon>Opalozoa</taxon>
        <taxon>Bicosoecida</taxon>
        <taxon>Cafeteriaceae</taxon>
        <taxon>Cafeteria</taxon>
    </lineage>
</organism>
<dbReference type="GO" id="GO:0004185">
    <property type="term" value="F:serine-type carboxypeptidase activity"/>
    <property type="evidence" value="ECO:0007669"/>
    <property type="project" value="UniProtKB-UniRule"/>
</dbReference>
<evidence type="ECO:0000313" key="8">
    <source>
        <dbReference type="Proteomes" id="UP000323011"/>
    </source>
</evidence>
<accession>A0A5A8DHA8</accession>
<dbReference type="OrthoDB" id="443318at2759"/>
<dbReference type="PANTHER" id="PTHR11802">
    <property type="entry name" value="SERINE PROTEASE FAMILY S10 SERINE CARBOXYPEPTIDASE"/>
    <property type="match status" value="1"/>
</dbReference>
<feature type="chain" id="PRO_5033905412" description="Carboxypeptidase" evidence="2">
    <location>
        <begin position="17"/>
        <end position="522"/>
    </location>
</feature>
<evidence type="ECO:0000313" key="4">
    <source>
        <dbReference type="EMBL" id="KAA0157855.1"/>
    </source>
</evidence>
<dbReference type="OMA" id="MIPYHKT"/>
<dbReference type="InterPro" id="IPR029058">
    <property type="entry name" value="AB_hydrolase_fold"/>
</dbReference>
<dbReference type="Pfam" id="PF00450">
    <property type="entry name" value="Peptidase_S10"/>
    <property type="match status" value="1"/>
</dbReference>
<protein>
    <recommendedName>
        <fullName evidence="2">Carboxypeptidase</fullName>
        <ecNumber evidence="2">3.4.16.-</ecNumber>
    </recommendedName>
</protein>
<dbReference type="EMBL" id="VLTM01000075">
    <property type="protein sequence ID" value="KAA0157855.1"/>
    <property type="molecule type" value="Genomic_DNA"/>
</dbReference>
<evidence type="ECO:0000256" key="2">
    <source>
        <dbReference type="RuleBase" id="RU361156"/>
    </source>
</evidence>
<dbReference type="SUPFAM" id="SSF53474">
    <property type="entry name" value="alpha/beta-Hydrolases"/>
    <property type="match status" value="1"/>
</dbReference>
<dbReference type="PROSITE" id="PS00131">
    <property type="entry name" value="CARBOXYPEPT_SER_SER"/>
    <property type="match status" value="1"/>
</dbReference>
<evidence type="ECO:0000313" key="6">
    <source>
        <dbReference type="EMBL" id="KAA0172969.1"/>
    </source>
</evidence>
<proteinExistence type="inferred from homology"/>